<accession>A0A8J2J962</accession>
<dbReference type="GO" id="GO:0051606">
    <property type="term" value="P:detection of stimulus"/>
    <property type="evidence" value="ECO:0007669"/>
    <property type="project" value="UniProtKB-ARBA"/>
</dbReference>
<keyword evidence="5 7" id="KW-0472">Membrane</keyword>
<keyword evidence="4 7" id="KW-1133">Transmembrane helix</keyword>
<dbReference type="AlphaFoldDB" id="A0A8J2J962"/>
<evidence type="ECO:0008006" key="10">
    <source>
        <dbReference type="Google" id="ProtNLM"/>
    </source>
</evidence>
<dbReference type="InterPro" id="IPR013604">
    <property type="entry name" value="7TM_chemorcpt"/>
</dbReference>
<dbReference type="Proteomes" id="UP000708208">
    <property type="component" value="Unassembled WGS sequence"/>
</dbReference>
<keyword evidence="2" id="KW-1003">Cell membrane</keyword>
<keyword evidence="9" id="KW-1185">Reference proteome</keyword>
<dbReference type="GO" id="GO:0005886">
    <property type="term" value="C:plasma membrane"/>
    <property type="evidence" value="ECO:0007669"/>
    <property type="project" value="UniProtKB-SubCell"/>
</dbReference>
<feature type="transmembrane region" description="Helical" evidence="7">
    <location>
        <begin position="410"/>
        <end position="431"/>
    </location>
</feature>
<evidence type="ECO:0000256" key="5">
    <source>
        <dbReference type="ARBA" id="ARBA00023136"/>
    </source>
</evidence>
<evidence type="ECO:0000256" key="2">
    <source>
        <dbReference type="ARBA" id="ARBA00022475"/>
    </source>
</evidence>
<dbReference type="GO" id="GO:0038023">
    <property type="term" value="F:signaling receptor activity"/>
    <property type="evidence" value="ECO:0007669"/>
    <property type="project" value="UniProtKB-ARBA"/>
</dbReference>
<feature type="transmembrane region" description="Helical" evidence="7">
    <location>
        <begin position="249"/>
        <end position="269"/>
    </location>
</feature>
<sequence length="450" mass="52452">MKKNILPEFQKKVETRWTSRIFASDNVPNEPEFPVEREKIKGREDNSLYHCIRSVIIFGYILRIFSFKITTHKDILDSEPEVKFKLHSSKFSKVSSWCIKSGISIYLVMLAIKERNKVREIEIMELLWKCTFAFFVIYILTVLWTFEFHRKEWTELFEKSKIIEKDFRNFGMEFNLNSFRRFVFLMIIFHSIFGIGHSLIARVLNKRKHIWDSLGGFGSESIGFQHALTIAFCALSLFLTHILEFIAWITWHFADTLRIALAIYVWLLYFRLNRDIARRKLGLGQLFKVMSLHLKVSNLLGIINKIIGPITFVGSIFCVLYSCFYINYLLAGYGHWMRKLLFVHFLLKNFTIYLVSADINAKAHSISGWLETLCVTEENFELPPEKANKLTIFTAQIYCKDSIGFKGLDYFTISTSFLTTIVSVMATYTVVITQFSSYPFVFSGNGTSQG</sequence>
<keyword evidence="6" id="KW-0675">Receptor</keyword>
<feature type="transmembrane region" description="Helical" evidence="7">
    <location>
        <begin position="182"/>
        <end position="201"/>
    </location>
</feature>
<name>A0A8J2J962_9HEXA</name>
<evidence type="ECO:0000256" key="6">
    <source>
        <dbReference type="ARBA" id="ARBA00023170"/>
    </source>
</evidence>
<dbReference type="OrthoDB" id="5800391at2759"/>
<comment type="caution">
    <text evidence="8">The sequence shown here is derived from an EMBL/GenBank/DDBJ whole genome shotgun (WGS) entry which is preliminary data.</text>
</comment>
<evidence type="ECO:0000313" key="8">
    <source>
        <dbReference type="EMBL" id="CAG7715283.1"/>
    </source>
</evidence>
<gene>
    <name evidence="8" type="ORF">AFUS01_LOCUS5409</name>
</gene>
<dbReference type="GO" id="GO:0050909">
    <property type="term" value="P:sensory perception of taste"/>
    <property type="evidence" value="ECO:0007669"/>
    <property type="project" value="InterPro"/>
</dbReference>
<reference evidence="8" key="1">
    <citation type="submission" date="2021-06" db="EMBL/GenBank/DDBJ databases">
        <authorList>
            <person name="Hodson N. C."/>
            <person name="Mongue J. A."/>
            <person name="Jaron S. K."/>
        </authorList>
    </citation>
    <scope>NUCLEOTIDE SEQUENCE</scope>
</reference>
<dbReference type="Pfam" id="PF08395">
    <property type="entry name" value="7tm_7"/>
    <property type="match status" value="1"/>
</dbReference>
<evidence type="ECO:0000256" key="4">
    <source>
        <dbReference type="ARBA" id="ARBA00022989"/>
    </source>
</evidence>
<feature type="transmembrane region" description="Helical" evidence="7">
    <location>
        <begin position="126"/>
        <end position="146"/>
    </location>
</feature>
<feature type="transmembrane region" description="Helical" evidence="7">
    <location>
        <begin position="306"/>
        <end position="330"/>
    </location>
</feature>
<proteinExistence type="predicted"/>
<protein>
    <recommendedName>
        <fullName evidence="10">Gustatory receptor</fullName>
    </recommendedName>
</protein>
<evidence type="ECO:0000256" key="3">
    <source>
        <dbReference type="ARBA" id="ARBA00022692"/>
    </source>
</evidence>
<dbReference type="PANTHER" id="PTHR21421">
    <property type="entry name" value="GUSTATORY RECEPTOR"/>
    <property type="match status" value="1"/>
</dbReference>
<feature type="transmembrane region" description="Helical" evidence="7">
    <location>
        <begin position="222"/>
        <end position="243"/>
    </location>
</feature>
<keyword evidence="3 7" id="KW-0812">Transmembrane</keyword>
<dbReference type="PANTHER" id="PTHR21421:SF29">
    <property type="entry name" value="GUSTATORY RECEPTOR 5A FOR TREHALOSE-RELATED"/>
    <property type="match status" value="1"/>
</dbReference>
<evidence type="ECO:0000313" key="9">
    <source>
        <dbReference type="Proteomes" id="UP000708208"/>
    </source>
</evidence>
<comment type="subcellular location">
    <subcellularLocation>
        <location evidence="1">Cell membrane</location>
        <topology evidence="1">Multi-pass membrane protein</topology>
    </subcellularLocation>
</comment>
<evidence type="ECO:0000256" key="7">
    <source>
        <dbReference type="SAM" id="Phobius"/>
    </source>
</evidence>
<dbReference type="EMBL" id="CAJVCH010034537">
    <property type="protein sequence ID" value="CAG7715283.1"/>
    <property type="molecule type" value="Genomic_DNA"/>
</dbReference>
<organism evidence="8 9">
    <name type="scientific">Allacma fusca</name>
    <dbReference type="NCBI Taxonomy" id="39272"/>
    <lineage>
        <taxon>Eukaryota</taxon>
        <taxon>Metazoa</taxon>
        <taxon>Ecdysozoa</taxon>
        <taxon>Arthropoda</taxon>
        <taxon>Hexapoda</taxon>
        <taxon>Collembola</taxon>
        <taxon>Symphypleona</taxon>
        <taxon>Sminthuridae</taxon>
        <taxon>Allacma</taxon>
    </lineage>
</organism>
<evidence type="ECO:0000256" key="1">
    <source>
        <dbReference type="ARBA" id="ARBA00004651"/>
    </source>
</evidence>